<feature type="transmembrane region" description="Helical" evidence="2">
    <location>
        <begin position="230"/>
        <end position="251"/>
    </location>
</feature>
<feature type="region of interest" description="Disordered" evidence="1">
    <location>
        <begin position="192"/>
        <end position="219"/>
    </location>
</feature>
<keyword evidence="3" id="KW-0732">Signal</keyword>
<accession>A0ABR1IVD8</accession>
<evidence type="ECO:0000256" key="3">
    <source>
        <dbReference type="SAM" id="SignalP"/>
    </source>
</evidence>
<reference evidence="4 5" key="1">
    <citation type="submission" date="2024-01" db="EMBL/GenBank/DDBJ databases">
        <title>A draft genome for the cacao thread blight pathogen Marasmiellus scandens.</title>
        <authorList>
            <person name="Baruah I.K."/>
            <person name="Leung J."/>
            <person name="Bukari Y."/>
            <person name="Amoako-Attah I."/>
            <person name="Meinhardt L.W."/>
            <person name="Bailey B.A."/>
            <person name="Cohen S.P."/>
        </authorList>
    </citation>
    <scope>NUCLEOTIDE SEQUENCE [LARGE SCALE GENOMIC DNA]</scope>
    <source>
        <strain evidence="4 5">GH-19</strain>
    </source>
</reference>
<proteinExistence type="predicted"/>
<evidence type="ECO:0000313" key="4">
    <source>
        <dbReference type="EMBL" id="KAK7439872.1"/>
    </source>
</evidence>
<dbReference type="EMBL" id="JBANRG010000071">
    <property type="protein sequence ID" value="KAK7439872.1"/>
    <property type="molecule type" value="Genomic_DNA"/>
</dbReference>
<keyword evidence="2" id="KW-0472">Membrane</keyword>
<feature type="chain" id="PRO_5046262261" evidence="3">
    <location>
        <begin position="25"/>
        <end position="455"/>
    </location>
</feature>
<keyword evidence="2" id="KW-1133">Transmembrane helix</keyword>
<name>A0ABR1IVD8_9AGAR</name>
<sequence length="455" mass="49878">MSFVFLIFCLFIGFGLKDLTLVQGKFVNVTIDDTLGDARTGLKVQYSSSSEQPNANGTVWTHQTSQTCDDCHQVKTTCQDDNVCTWSSATPLNGTEAIATFQFNGSAIYIYFILVNSTSSGNSSNATGTDFLLDGKHVGHYEQSGKHSSDSLVYSNSSISSGNHQFSIRLSYPSYAVFDYATYTTEMADDIDTTSQSNSTNSTGPNNGQDSPSVTSVLSSSSSSQKRSKLVAIIIGVVAPLFLIFAGILFLRRRYRSQFSVALARIVPKFGWIRSKASQVFHERREGQARERIWSHDFKLTPLPRRNKRRNSNASRMRSYTPGLDMHCRGDDYPEELGTPRGRFDFIFSLGGDRTPRRKSRFDTTGFDEAAVANSEATSGGDQASISGFNRTLSRSSLKKMYDLHSRPLPPIPASPPMSSPEHLPAVRLLPSPGIPGIMNGVSPIPGTPPPGYYS</sequence>
<keyword evidence="2" id="KW-0812">Transmembrane</keyword>
<comment type="caution">
    <text evidence="4">The sequence shown here is derived from an EMBL/GenBank/DDBJ whole genome shotgun (WGS) entry which is preliminary data.</text>
</comment>
<gene>
    <name evidence="4" type="ORF">VKT23_017442</name>
</gene>
<protein>
    <submittedName>
        <fullName evidence="4">Uncharacterized protein</fullName>
    </submittedName>
</protein>
<dbReference type="Proteomes" id="UP001498398">
    <property type="component" value="Unassembled WGS sequence"/>
</dbReference>
<feature type="signal peptide" evidence="3">
    <location>
        <begin position="1"/>
        <end position="24"/>
    </location>
</feature>
<evidence type="ECO:0000256" key="2">
    <source>
        <dbReference type="SAM" id="Phobius"/>
    </source>
</evidence>
<feature type="compositionally biased region" description="Pro residues" evidence="1">
    <location>
        <begin position="408"/>
        <end position="419"/>
    </location>
</feature>
<feature type="compositionally biased region" description="Low complexity" evidence="1">
    <location>
        <begin position="193"/>
        <end position="219"/>
    </location>
</feature>
<evidence type="ECO:0000256" key="1">
    <source>
        <dbReference type="SAM" id="MobiDB-lite"/>
    </source>
</evidence>
<feature type="region of interest" description="Disordered" evidence="1">
    <location>
        <begin position="404"/>
        <end position="429"/>
    </location>
</feature>
<organism evidence="4 5">
    <name type="scientific">Marasmiellus scandens</name>
    <dbReference type="NCBI Taxonomy" id="2682957"/>
    <lineage>
        <taxon>Eukaryota</taxon>
        <taxon>Fungi</taxon>
        <taxon>Dikarya</taxon>
        <taxon>Basidiomycota</taxon>
        <taxon>Agaricomycotina</taxon>
        <taxon>Agaricomycetes</taxon>
        <taxon>Agaricomycetidae</taxon>
        <taxon>Agaricales</taxon>
        <taxon>Marasmiineae</taxon>
        <taxon>Omphalotaceae</taxon>
        <taxon>Marasmiellus</taxon>
    </lineage>
</organism>
<keyword evidence="5" id="KW-1185">Reference proteome</keyword>
<evidence type="ECO:0000313" key="5">
    <source>
        <dbReference type="Proteomes" id="UP001498398"/>
    </source>
</evidence>